<proteinExistence type="predicted"/>
<keyword evidence="4" id="KW-1185">Reference proteome</keyword>
<evidence type="ECO:0000313" key="3">
    <source>
        <dbReference type="EMBL" id="MDT0318022.1"/>
    </source>
</evidence>
<evidence type="ECO:0000256" key="1">
    <source>
        <dbReference type="ARBA" id="ARBA00023172"/>
    </source>
</evidence>
<dbReference type="SUPFAM" id="SSF56349">
    <property type="entry name" value="DNA breaking-rejoining enzymes"/>
    <property type="match status" value="1"/>
</dbReference>
<dbReference type="InterPro" id="IPR002104">
    <property type="entry name" value="Integrase_catalytic"/>
</dbReference>
<evidence type="ECO:0000259" key="2">
    <source>
        <dbReference type="Pfam" id="PF00589"/>
    </source>
</evidence>
<keyword evidence="1" id="KW-0233">DNA recombination</keyword>
<comment type="caution">
    <text evidence="3">The sequence shown here is derived from an EMBL/GenBank/DDBJ whole genome shotgun (WGS) entry which is preliminary data.</text>
</comment>
<accession>A0ABU2LKA7</accession>
<dbReference type="InterPro" id="IPR011010">
    <property type="entry name" value="DNA_brk_join_enz"/>
</dbReference>
<sequence length="105" mass="11221">MGGKGVCVRVAHGRAAEPEHHRWKALLKAAGIREGRLHDARHTAGTVLLILGVPETVVDAIMGWEPDKSAGKRRRYQHLTGRVLKDTADKVGCLLWGAGEAPGGA</sequence>
<dbReference type="Pfam" id="PF00589">
    <property type="entry name" value="Phage_integrase"/>
    <property type="match status" value="1"/>
</dbReference>
<protein>
    <submittedName>
        <fullName evidence="3">Tyrosine-type recombinase/integrase</fullName>
    </submittedName>
</protein>
<dbReference type="InterPro" id="IPR013762">
    <property type="entry name" value="Integrase-like_cat_sf"/>
</dbReference>
<organism evidence="3 4">
    <name type="scientific">Streptomyces millisiae</name>
    <dbReference type="NCBI Taxonomy" id="3075542"/>
    <lineage>
        <taxon>Bacteria</taxon>
        <taxon>Bacillati</taxon>
        <taxon>Actinomycetota</taxon>
        <taxon>Actinomycetes</taxon>
        <taxon>Kitasatosporales</taxon>
        <taxon>Streptomycetaceae</taxon>
        <taxon>Streptomyces</taxon>
    </lineage>
</organism>
<gene>
    <name evidence="3" type="ORF">RNC47_06675</name>
</gene>
<dbReference type="Proteomes" id="UP001183420">
    <property type="component" value="Unassembled WGS sequence"/>
</dbReference>
<dbReference type="RefSeq" id="WP_311596401.1">
    <property type="nucleotide sequence ID" value="NZ_JAVREM010000004.1"/>
</dbReference>
<dbReference type="EMBL" id="JAVREM010000004">
    <property type="protein sequence ID" value="MDT0318022.1"/>
    <property type="molecule type" value="Genomic_DNA"/>
</dbReference>
<dbReference type="Gene3D" id="1.10.443.10">
    <property type="entry name" value="Intergrase catalytic core"/>
    <property type="match status" value="1"/>
</dbReference>
<evidence type="ECO:0000313" key="4">
    <source>
        <dbReference type="Proteomes" id="UP001183420"/>
    </source>
</evidence>
<feature type="domain" description="Tyr recombinase" evidence="2">
    <location>
        <begin position="21"/>
        <end position="79"/>
    </location>
</feature>
<reference evidence="4" key="1">
    <citation type="submission" date="2023-07" db="EMBL/GenBank/DDBJ databases">
        <title>30 novel species of actinomycetes from the DSMZ collection.</title>
        <authorList>
            <person name="Nouioui I."/>
        </authorList>
    </citation>
    <scope>NUCLEOTIDE SEQUENCE [LARGE SCALE GENOMIC DNA]</scope>
    <source>
        <strain evidence="4">DSM 44918</strain>
    </source>
</reference>
<name>A0ABU2LKA7_9ACTN</name>